<dbReference type="EMBL" id="SNRY01000175">
    <property type="protein sequence ID" value="KAA6345334.1"/>
    <property type="molecule type" value="Genomic_DNA"/>
</dbReference>
<organism evidence="1">
    <name type="scientific">termite gut metagenome</name>
    <dbReference type="NCBI Taxonomy" id="433724"/>
    <lineage>
        <taxon>unclassified sequences</taxon>
        <taxon>metagenomes</taxon>
        <taxon>organismal metagenomes</taxon>
    </lineage>
</organism>
<name>A0A5J4SJ75_9ZZZZ</name>
<gene>
    <name evidence="1" type="ORF">EZS27_007094</name>
    <name evidence="2" type="ORF">EZS27_007098</name>
</gene>
<comment type="caution">
    <text evidence="1">The sequence shown here is derived from an EMBL/GenBank/DDBJ whole genome shotgun (WGS) entry which is preliminary data.</text>
</comment>
<protein>
    <submittedName>
        <fullName evidence="1">Uncharacterized protein</fullName>
    </submittedName>
</protein>
<accession>A0A5J4SJ75</accession>
<evidence type="ECO:0000313" key="2">
    <source>
        <dbReference type="EMBL" id="KAA6345334.1"/>
    </source>
</evidence>
<sequence>MLIQKYQTRSFNITKLLIFKMKKYNNPEMTILSEIKAYKFTIFFVKNHTKQPSVIARYGKIFVKTVLNRKLISLQGYESTLKVVPFGRRMYSKYPGPELNVPTKTAALWRISIEAKNVSNCFFLKSKLCFIKLL</sequence>
<reference evidence="1" key="1">
    <citation type="submission" date="2019-03" db="EMBL/GenBank/DDBJ databases">
        <title>Single cell metagenomics reveals metabolic interactions within the superorganism composed of flagellate Streblomastix strix and complex community of Bacteroidetes bacteria on its surface.</title>
        <authorList>
            <person name="Treitli S.C."/>
            <person name="Kolisko M."/>
            <person name="Husnik F."/>
            <person name="Keeling P."/>
            <person name="Hampl V."/>
        </authorList>
    </citation>
    <scope>NUCLEOTIDE SEQUENCE</scope>
    <source>
        <strain evidence="1">STM</strain>
    </source>
</reference>
<proteinExistence type="predicted"/>
<evidence type="ECO:0000313" key="1">
    <source>
        <dbReference type="EMBL" id="KAA6345330.1"/>
    </source>
</evidence>
<dbReference type="EMBL" id="SNRY01000175">
    <property type="protein sequence ID" value="KAA6345330.1"/>
    <property type="molecule type" value="Genomic_DNA"/>
</dbReference>
<dbReference type="AlphaFoldDB" id="A0A5J4SJ75"/>